<evidence type="ECO:0000313" key="1">
    <source>
        <dbReference type="EMBL" id="KAK8105624.1"/>
    </source>
</evidence>
<keyword evidence="2" id="KW-1185">Reference proteome</keyword>
<name>A0AAW0QJG0_9PEZI</name>
<dbReference type="Proteomes" id="UP001392437">
    <property type="component" value="Unassembled WGS sequence"/>
</dbReference>
<reference evidence="1 2" key="1">
    <citation type="submission" date="2023-01" db="EMBL/GenBank/DDBJ databases">
        <title>Analysis of 21 Apiospora genomes using comparative genomics revels a genus with tremendous synthesis potential of carbohydrate active enzymes and secondary metabolites.</title>
        <authorList>
            <person name="Sorensen T."/>
        </authorList>
    </citation>
    <scope>NUCLEOTIDE SEQUENCE [LARGE SCALE GENOMIC DNA]</scope>
    <source>
        <strain evidence="1 2">CBS 117206</strain>
    </source>
</reference>
<protein>
    <submittedName>
        <fullName evidence="1">Uncharacterized protein</fullName>
    </submittedName>
</protein>
<dbReference type="EMBL" id="JAQQWP010000008">
    <property type="protein sequence ID" value="KAK8105624.1"/>
    <property type="molecule type" value="Genomic_DNA"/>
</dbReference>
<proteinExistence type="predicted"/>
<gene>
    <name evidence="1" type="ORF">PG999_008983</name>
</gene>
<organism evidence="1 2">
    <name type="scientific">Apiospora kogelbergensis</name>
    <dbReference type="NCBI Taxonomy" id="1337665"/>
    <lineage>
        <taxon>Eukaryota</taxon>
        <taxon>Fungi</taxon>
        <taxon>Dikarya</taxon>
        <taxon>Ascomycota</taxon>
        <taxon>Pezizomycotina</taxon>
        <taxon>Sordariomycetes</taxon>
        <taxon>Xylariomycetidae</taxon>
        <taxon>Amphisphaeriales</taxon>
        <taxon>Apiosporaceae</taxon>
        <taxon>Apiospora</taxon>
    </lineage>
</organism>
<accession>A0AAW0QJG0</accession>
<dbReference type="AlphaFoldDB" id="A0AAW0QJG0"/>
<comment type="caution">
    <text evidence="1">The sequence shown here is derived from an EMBL/GenBank/DDBJ whole genome shotgun (WGS) entry which is preliminary data.</text>
</comment>
<sequence>MDDAVAGKVSTHGGGQAYTGATKSAHLLTLGEPGKPVAAEKVAPRLMPSIPTRDAFISKHRTVMVSPIRSLAPIP</sequence>
<evidence type="ECO:0000313" key="2">
    <source>
        <dbReference type="Proteomes" id="UP001392437"/>
    </source>
</evidence>